<dbReference type="EMBL" id="CAJOBI010104145">
    <property type="protein sequence ID" value="CAF4601524.1"/>
    <property type="molecule type" value="Genomic_DNA"/>
</dbReference>
<evidence type="ECO:0000259" key="1">
    <source>
        <dbReference type="PROSITE" id="PS51444"/>
    </source>
</evidence>
<dbReference type="Pfam" id="PF02181">
    <property type="entry name" value="FH2"/>
    <property type="match status" value="1"/>
</dbReference>
<dbReference type="Proteomes" id="UP000676336">
    <property type="component" value="Unassembled WGS sequence"/>
</dbReference>
<dbReference type="InterPro" id="IPR015425">
    <property type="entry name" value="FH2_Formin"/>
</dbReference>
<sequence>AQLDKSLPTPEELKKLSELKNDINELPDAEQYFCAVSDIKRLHQRIKILLFKSQYKESLEE</sequence>
<accession>A0A821HET7</accession>
<dbReference type="EMBL" id="CAJOBG010095824">
    <property type="protein sequence ID" value="CAF4683056.1"/>
    <property type="molecule type" value="Genomic_DNA"/>
</dbReference>
<dbReference type="Proteomes" id="UP000663866">
    <property type="component" value="Unassembled WGS sequence"/>
</dbReference>
<name>A0A821HET7_9BILA</name>
<feature type="domain" description="FH2" evidence="1">
    <location>
        <begin position="1"/>
        <end position="61"/>
    </location>
</feature>
<gene>
    <name evidence="3" type="ORF">OVN521_LOCUS47799</name>
    <name evidence="2" type="ORF">SMN809_LOCUS39105</name>
</gene>
<keyword evidence="4" id="KW-1185">Reference proteome</keyword>
<evidence type="ECO:0000313" key="2">
    <source>
        <dbReference type="EMBL" id="CAF4601524.1"/>
    </source>
</evidence>
<evidence type="ECO:0000313" key="3">
    <source>
        <dbReference type="EMBL" id="CAF4683056.1"/>
    </source>
</evidence>
<dbReference type="PROSITE" id="PS51444">
    <property type="entry name" value="FH2"/>
    <property type="match status" value="1"/>
</dbReference>
<dbReference type="Gene3D" id="1.20.58.2220">
    <property type="entry name" value="Formin, FH2 domain"/>
    <property type="match status" value="1"/>
</dbReference>
<dbReference type="InterPro" id="IPR042201">
    <property type="entry name" value="FH2_Formin_sf"/>
</dbReference>
<reference evidence="3" key="1">
    <citation type="submission" date="2021-02" db="EMBL/GenBank/DDBJ databases">
        <authorList>
            <person name="Nowell W R."/>
        </authorList>
    </citation>
    <scope>NUCLEOTIDE SEQUENCE</scope>
</reference>
<proteinExistence type="predicted"/>
<dbReference type="SUPFAM" id="SSF101447">
    <property type="entry name" value="Formin homology 2 domain (FH2 domain)"/>
    <property type="match status" value="1"/>
</dbReference>
<dbReference type="AlphaFoldDB" id="A0A821HET7"/>
<feature type="non-terminal residue" evidence="3">
    <location>
        <position position="61"/>
    </location>
</feature>
<evidence type="ECO:0000313" key="4">
    <source>
        <dbReference type="Proteomes" id="UP000663866"/>
    </source>
</evidence>
<organism evidence="3 4">
    <name type="scientific">Rotaria magnacalcarata</name>
    <dbReference type="NCBI Taxonomy" id="392030"/>
    <lineage>
        <taxon>Eukaryota</taxon>
        <taxon>Metazoa</taxon>
        <taxon>Spiralia</taxon>
        <taxon>Gnathifera</taxon>
        <taxon>Rotifera</taxon>
        <taxon>Eurotatoria</taxon>
        <taxon>Bdelloidea</taxon>
        <taxon>Philodinida</taxon>
        <taxon>Philodinidae</taxon>
        <taxon>Rotaria</taxon>
    </lineage>
</organism>
<comment type="caution">
    <text evidence="3">The sequence shown here is derived from an EMBL/GenBank/DDBJ whole genome shotgun (WGS) entry which is preliminary data.</text>
</comment>
<feature type="non-terminal residue" evidence="3">
    <location>
        <position position="1"/>
    </location>
</feature>
<protein>
    <recommendedName>
        <fullName evidence="1">FH2 domain-containing protein</fullName>
    </recommendedName>
</protein>